<keyword evidence="1" id="KW-1133">Transmembrane helix</keyword>
<accession>A0ABS9WGP2</accession>
<dbReference type="EMBL" id="JAJMLW010000001">
    <property type="protein sequence ID" value="MCI2241477.1"/>
    <property type="molecule type" value="Genomic_DNA"/>
</dbReference>
<reference evidence="2" key="1">
    <citation type="submission" date="2021-11" db="EMBL/GenBank/DDBJ databases">
        <title>A Novel Adlercreutzia Species, isolated from a Allomyrina dichotoma larva feces.</title>
        <authorList>
            <person name="Suh M.K."/>
        </authorList>
    </citation>
    <scope>NUCLEOTIDE SEQUENCE</scope>
    <source>
        <strain evidence="2">JBNU-10</strain>
    </source>
</reference>
<keyword evidence="3" id="KW-1185">Reference proteome</keyword>
<sequence length="246" mass="28254">MSEAKGKEWTGRRVLSVIGKAAVGLVGLWSGAITIVGEHDAQLTGFMAWTLDNSWWMFPLAALGCGFWAGWSLRRRRMTREGVTAERIAELEAERDDAVRRSVNPSRFAEFKAWERETEEFMAMPRDRKQLILELLDGEQRRVEKDDRRRMNAAELLNAQGYLDYIDEDESARVFQISAATRARIRRKPAEWAAALEEDGLPDEGIFSEGNRLEYDEPVSFRVTGWKRPGIFDFLDEYEKGLEGQE</sequence>
<dbReference type="Proteomes" id="UP001430755">
    <property type="component" value="Unassembled WGS sequence"/>
</dbReference>
<dbReference type="RefSeq" id="WP_242163683.1">
    <property type="nucleotide sequence ID" value="NZ_JAJMLW010000001.1"/>
</dbReference>
<name>A0ABS9WGP2_9ACTN</name>
<comment type="caution">
    <text evidence="2">The sequence shown here is derived from an EMBL/GenBank/DDBJ whole genome shotgun (WGS) entry which is preliminary data.</text>
</comment>
<feature type="transmembrane region" description="Helical" evidence="1">
    <location>
        <begin position="55"/>
        <end position="73"/>
    </location>
</feature>
<evidence type="ECO:0000313" key="3">
    <source>
        <dbReference type="Proteomes" id="UP001430755"/>
    </source>
</evidence>
<organism evidence="2 3">
    <name type="scientific">Adlercreutzia faecimuris</name>
    <dbReference type="NCBI Taxonomy" id="2897341"/>
    <lineage>
        <taxon>Bacteria</taxon>
        <taxon>Bacillati</taxon>
        <taxon>Actinomycetota</taxon>
        <taxon>Coriobacteriia</taxon>
        <taxon>Eggerthellales</taxon>
        <taxon>Eggerthellaceae</taxon>
        <taxon>Adlercreutzia</taxon>
    </lineage>
</organism>
<proteinExistence type="predicted"/>
<keyword evidence="1" id="KW-0472">Membrane</keyword>
<evidence type="ECO:0000313" key="2">
    <source>
        <dbReference type="EMBL" id="MCI2241477.1"/>
    </source>
</evidence>
<gene>
    <name evidence="2" type="ORF">LPT13_03805</name>
</gene>
<evidence type="ECO:0000256" key="1">
    <source>
        <dbReference type="SAM" id="Phobius"/>
    </source>
</evidence>
<keyword evidence="1" id="KW-0812">Transmembrane</keyword>
<protein>
    <submittedName>
        <fullName evidence="2">Uncharacterized protein</fullName>
    </submittedName>
</protein>
<feature type="transmembrane region" description="Helical" evidence="1">
    <location>
        <begin position="14"/>
        <end position="35"/>
    </location>
</feature>